<dbReference type="Proteomes" id="UP000316256">
    <property type="component" value="Unassembled WGS sequence"/>
</dbReference>
<proteinExistence type="predicted"/>
<protein>
    <submittedName>
        <fullName evidence="1">DUF1876 domain-containing protein</fullName>
    </submittedName>
</protein>
<evidence type="ECO:0000313" key="2">
    <source>
        <dbReference type="Proteomes" id="UP000316256"/>
    </source>
</evidence>
<name>A0A541BRR6_9NOCA</name>
<comment type="caution">
    <text evidence="1">The sequence shown here is derived from an EMBL/GenBank/DDBJ whole genome shotgun (WGS) entry which is preliminary data.</text>
</comment>
<dbReference type="Pfam" id="PF08962">
    <property type="entry name" value="Rv2632c-like"/>
    <property type="match status" value="1"/>
</dbReference>
<sequence>MNGAKHWTVTIDIDERDPQTRAEARLERSAPVGMITGEGLARCSPSDGSVPQIGDELAAARALSDLAHKLLEEASEDIQTSTHRPAHLWA</sequence>
<accession>A0A541BRR6</accession>
<dbReference type="AlphaFoldDB" id="A0A541BRR6"/>
<dbReference type="InterPro" id="IPR038070">
    <property type="entry name" value="Rv2632c-like_sf"/>
</dbReference>
<dbReference type="Gene3D" id="3.30.160.240">
    <property type="entry name" value="Rv1738"/>
    <property type="match status" value="1"/>
</dbReference>
<gene>
    <name evidence="1" type="ORF">FK531_02860</name>
</gene>
<dbReference type="InterPro" id="IPR015057">
    <property type="entry name" value="Rv2632c-like"/>
</dbReference>
<dbReference type="RefSeq" id="WP_142095097.1">
    <property type="nucleotide sequence ID" value="NZ_VIGH01000001.1"/>
</dbReference>
<evidence type="ECO:0000313" key="1">
    <source>
        <dbReference type="EMBL" id="TQF75013.1"/>
    </source>
</evidence>
<organism evidence="1 2">
    <name type="scientific">Rhodococcus spelaei</name>
    <dbReference type="NCBI Taxonomy" id="2546320"/>
    <lineage>
        <taxon>Bacteria</taxon>
        <taxon>Bacillati</taxon>
        <taxon>Actinomycetota</taxon>
        <taxon>Actinomycetes</taxon>
        <taxon>Mycobacteriales</taxon>
        <taxon>Nocardiaceae</taxon>
        <taxon>Rhodococcus</taxon>
    </lineage>
</organism>
<dbReference type="OrthoDB" id="4828144at2"/>
<reference evidence="1 2" key="1">
    <citation type="submission" date="2019-06" db="EMBL/GenBank/DDBJ databases">
        <title>Rhodococcus spaelei sp. nov., isolated from a cave.</title>
        <authorList>
            <person name="Lee S.D."/>
        </authorList>
    </citation>
    <scope>NUCLEOTIDE SEQUENCE [LARGE SCALE GENOMIC DNA]</scope>
    <source>
        <strain evidence="1 2">C9-5</strain>
    </source>
</reference>
<dbReference type="SUPFAM" id="SSF143212">
    <property type="entry name" value="Rv2632c-like"/>
    <property type="match status" value="1"/>
</dbReference>
<keyword evidence="2" id="KW-1185">Reference proteome</keyword>
<dbReference type="EMBL" id="VIGH01000001">
    <property type="protein sequence ID" value="TQF75013.1"/>
    <property type="molecule type" value="Genomic_DNA"/>
</dbReference>